<gene>
    <name evidence="1" type="ORF">HYC85_027669</name>
</gene>
<keyword evidence="2" id="KW-1185">Reference proteome</keyword>
<reference evidence="1 2" key="2">
    <citation type="submission" date="2020-07" db="EMBL/GenBank/DDBJ databases">
        <title>Genome assembly of wild tea tree DASZ reveals pedigree and selection history of tea varieties.</title>
        <authorList>
            <person name="Zhang W."/>
        </authorList>
    </citation>
    <scope>NUCLEOTIDE SEQUENCE [LARGE SCALE GENOMIC DNA]</scope>
    <source>
        <strain evidence="2">cv. G240</strain>
        <tissue evidence="1">Leaf</tissue>
    </source>
</reference>
<dbReference type="EMBL" id="JACBKZ010000014">
    <property type="protein sequence ID" value="KAF5931498.1"/>
    <property type="molecule type" value="Genomic_DNA"/>
</dbReference>
<evidence type="ECO:0000313" key="1">
    <source>
        <dbReference type="EMBL" id="KAF5931498.1"/>
    </source>
</evidence>
<protein>
    <submittedName>
        <fullName evidence="1">Uncharacterized protein</fullName>
    </submittedName>
</protein>
<evidence type="ECO:0000313" key="2">
    <source>
        <dbReference type="Proteomes" id="UP000593564"/>
    </source>
</evidence>
<comment type="caution">
    <text evidence="1">The sequence shown here is derived from an EMBL/GenBank/DDBJ whole genome shotgun (WGS) entry which is preliminary data.</text>
</comment>
<reference evidence="2" key="1">
    <citation type="journal article" date="2020" name="Nat. Commun.">
        <title>Genome assembly of wild tea tree DASZ reveals pedigree and selection history of tea varieties.</title>
        <authorList>
            <person name="Zhang W."/>
            <person name="Zhang Y."/>
            <person name="Qiu H."/>
            <person name="Guo Y."/>
            <person name="Wan H."/>
            <person name="Zhang X."/>
            <person name="Scossa F."/>
            <person name="Alseekh S."/>
            <person name="Zhang Q."/>
            <person name="Wang P."/>
            <person name="Xu L."/>
            <person name="Schmidt M.H."/>
            <person name="Jia X."/>
            <person name="Li D."/>
            <person name="Zhu A."/>
            <person name="Guo F."/>
            <person name="Chen W."/>
            <person name="Ni D."/>
            <person name="Usadel B."/>
            <person name="Fernie A.R."/>
            <person name="Wen W."/>
        </authorList>
    </citation>
    <scope>NUCLEOTIDE SEQUENCE [LARGE SCALE GENOMIC DNA]</scope>
    <source>
        <strain evidence="2">cv. G240</strain>
    </source>
</reference>
<name>A0A7J7FV00_CAMSI</name>
<dbReference type="AlphaFoldDB" id="A0A7J7FV00"/>
<proteinExistence type="predicted"/>
<sequence length="71" mass="7821">MLILDSQLDRDKLFRSLILIHTETLPRSRTVVPYPLIPNSDISTDNLELAKIISASMARPRGTSADTSASP</sequence>
<organism evidence="1 2">
    <name type="scientific">Camellia sinensis</name>
    <name type="common">Tea plant</name>
    <name type="synonym">Thea sinensis</name>
    <dbReference type="NCBI Taxonomy" id="4442"/>
    <lineage>
        <taxon>Eukaryota</taxon>
        <taxon>Viridiplantae</taxon>
        <taxon>Streptophyta</taxon>
        <taxon>Embryophyta</taxon>
        <taxon>Tracheophyta</taxon>
        <taxon>Spermatophyta</taxon>
        <taxon>Magnoliopsida</taxon>
        <taxon>eudicotyledons</taxon>
        <taxon>Gunneridae</taxon>
        <taxon>Pentapetalae</taxon>
        <taxon>asterids</taxon>
        <taxon>Ericales</taxon>
        <taxon>Theaceae</taxon>
        <taxon>Camellia</taxon>
    </lineage>
</organism>
<dbReference type="Proteomes" id="UP000593564">
    <property type="component" value="Unassembled WGS sequence"/>
</dbReference>
<accession>A0A7J7FV00</accession>